<dbReference type="GO" id="GO:0071339">
    <property type="term" value="C:MLL1 complex"/>
    <property type="evidence" value="ECO:0007669"/>
    <property type="project" value="TreeGrafter"/>
</dbReference>
<reference evidence="4" key="2">
    <citation type="submission" date="2025-05" db="UniProtKB">
        <authorList>
            <consortium name="Ensembl"/>
        </authorList>
    </citation>
    <scope>IDENTIFICATION</scope>
</reference>
<dbReference type="InterPro" id="IPR057949">
    <property type="entry name" value="TPR_TEX10"/>
</dbReference>
<feature type="repeat" description="HEAT" evidence="1">
    <location>
        <begin position="99"/>
        <end position="137"/>
    </location>
</feature>
<feature type="domain" description="TEX10-like TPR repeats" evidence="3">
    <location>
        <begin position="451"/>
        <end position="825"/>
    </location>
</feature>
<sequence>MTKKRKRQDDFQKVKLKVGKKKPRSENATLTNFKTKTIHLPEQLKEDVTLPTNNRKLNIKDLLSQMHHYNAGVKQSALLGLKDLLSQYPYIIDAHLSNILSEVTAVFTDKDANVRLAAVQLLQFLAPKIRAEQISPFFPLALTDGSSRLRESEGLQEQKENPHATSNSIFINWKEHANDQQHIQVYENGGSQPNVSSQFRLRYLVGGLGTVDEGLSSTENLKGFIEIIIPLLIECWIEAVPPQLVASVGNGIEREPLQVMQQVLNIISLLWKLSKQHDETHKLESWLRKNYLIDFKHHFMSNFPYALKEITKQKRKETNKSIKHCTILSNNVDHLLLNLTLSDIMVSLANASTLQKDSSWIERIRKFVTETLEDGSRLNSKQLNRLLGVSWRLMQIQPNREATESLIKAVYTLYQQRGLLIPVRTLLLKFFSKIYQKEELRAYRIRYRSKVLSRWLAGLPLQLAHLGSRNPELSTQLIDIIHTAAARANKELLKSLQVTALRIYDPQEGTVVVLPAESQQLLVQLVYFLPSLPADLLSRLSRCCIMGRLSADLAAMLIGILHMRSSFSGWKSSVKEQNGSVQLNISNADYFSFLFSTLTGFSKEELTWLQSLRGVPHVIQTQLSPMLLYLTDLDQFLHHWDVTETVCHSLLVVPVRSQSFDVLQTAISKHLVGLTVIPDSTAGCVLGVICKLLDHTCVLSETLLPFLASCCYSLLYFLLTLEKGEAEHLRKRDKLWGVCVSVLALLPRVLRLMLQSLRVNRAGPEELPVVGQLLRLLLQHAPLRTHMLTNAILVQQIIKNITTLKSGGVQEQWLTDLHYCFNVYITGHPQGPNALSTVY</sequence>
<evidence type="ECO:0000256" key="1">
    <source>
        <dbReference type="PROSITE-ProRule" id="PRU00103"/>
    </source>
</evidence>
<keyword evidence="5" id="KW-1185">Reference proteome</keyword>
<dbReference type="InterPro" id="IPR021133">
    <property type="entry name" value="HEAT_type_2"/>
</dbReference>
<name>A0A4W2EW71_BOBOX</name>
<dbReference type="Proteomes" id="UP000429181">
    <property type="component" value="Chromosome 8"/>
</dbReference>
<evidence type="ECO:0000256" key="2">
    <source>
        <dbReference type="SAM" id="MobiDB-lite"/>
    </source>
</evidence>
<reference evidence="5 6" key="1">
    <citation type="submission" date="2018-11" db="EMBL/GenBank/DDBJ databases">
        <title>Haplotype-resolved cattle genomes.</title>
        <authorList>
            <person name="Low W.Y."/>
            <person name="Tearle R."/>
            <person name="Bickhart D.M."/>
            <person name="Rosen B.D."/>
            <person name="Koren S."/>
            <person name="Rhie A."/>
            <person name="Hiendleder S."/>
            <person name="Phillippy A.M."/>
            <person name="Smith T.P.L."/>
            <person name="Williams J.L."/>
        </authorList>
    </citation>
    <scope>NUCLEOTIDE SEQUENCE [LARGE SCALE GENOMIC DNA]</scope>
</reference>
<accession>A0A4W2EW71</accession>
<dbReference type="Ensembl" id="ENSBIXT00000050579.1">
    <property type="protein sequence ID" value="ENSBIXP00000041231.1"/>
    <property type="gene ID" value="ENSBIXG00000025425.1"/>
</dbReference>
<dbReference type="SUPFAM" id="SSF48371">
    <property type="entry name" value="ARM repeat"/>
    <property type="match status" value="1"/>
</dbReference>
<evidence type="ECO:0000313" key="4">
    <source>
        <dbReference type="Ensembl" id="ENSBIXP00000041231.1"/>
    </source>
</evidence>
<feature type="region of interest" description="Disordered" evidence="2">
    <location>
        <begin position="1"/>
        <end position="25"/>
    </location>
</feature>
<gene>
    <name evidence="4" type="primary">TEX10</name>
</gene>
<dbReference type="Ensembl" id="ENSBIXT00005041847.1">
    <property type="protein sequence ID" value="ENSBIXP00005044495.1"/>
    <property type="gene ID" value="ENSBIXG00005028410.1"/>
</dbReference>
<dbReference type="AlphaFoldDB" id="A0A4W2EW71"/>
<feature type="compositionally biased region" description="Basic residues" evidence="2">
    <location>
        <begin position="14"/>
        <end position="23"/>
    </location>
</feature>
<protein>
    <submittedName>
        <fullName evidence="4">Testis expressed 10</fullName>
    </submittedName>
</protein>
<dbReference type="PANTHER" id="PTHR16056">
    <property type="entry name" value="REGULATOR OF MICROTUBULE DYNAMICS PROTEIN"/>
    <property type="match status" value="1"/>
</dbReference>
<evidence type="ECO:0000313" key="5">
    <source>
        <dbReference type="Proteomes" id="UP000314981"/>
    </source>
</evidence>
<dbReference type="Gene3D" id="1.25.10.10">
    <property type="entry name" value="Leucine-rich Repeat Variant"/>
    <property type="match status" value="1"/>
</dbReference>
<dbReference type="PANTHER" id="PTHR16056:SF2">
    <property type="entry name" value="TESTIS-EXPRESSED PROTEIN 10"/>
    <property type="match status" value="1"/>
</dbReference>
<evidence type="ECO:0000313" key="6">
    <source>
        <dbReference type="Proteomes" id="UP000429181"/>
    </source>
</evidence>
<dbReference type="Pfam" id="PF25781">
    <property type="entry name" value="TPR_TEX10"/>
    <property type="match status" value="1"/>
</dbReference>
<dbReference type="GeneTree" id="ENSGT00950000182992"/>
<dbReference type="InterPro" id="IPR011989">
    <property type="entry name" value="ARM-like"/>
</dbReference>
<organism evidence="4 5">
    <name type="scientific">Bos indicus x Bos taurus</name>
    <name type="common">Hybrid cattle</name>
    <dbReference type="NCBI Taxonomy" id="30522"/>
    <lineage>
        <taxon>Eukaryota</taxon>
        <taxon>Metazoa</taxon>
        <taxon>Chordata</taxon>
        <taxon>Craniata</taxon>
        <taxon>Vertebrata</taxon>
        <taxon>Euteleostomi</taxon>
        <taxon>Mammalia</taxon>
        <taxon>Eutheria</taxon>
        <taxon>Laurasiatheria</taxon>
        <taxon>Artiodactyla</taxon>
        <taxon>Ruminantia</taxon>
        <taxon>Pecora</taxon>
        <taxon>Bovidae</taxon>
        <taxon>Bovinae</taxon>
        <taxon>Bos</taxon>
    </lineage>
</organism>
<dbReference type="PROSITE" id="PS50077">
    <property type="entry name" value="HEAT_REPEAT"/>
    <property type="match status" value="1"/>
</dbReference>
<dbReference type="InterPro" id="IPR016024">
    <property type="entry name" value="ARM-type_fold"/>
</dbReference>
<dbReference type="Proteomes" id="UP000314981">
    <property type="component" value="Chromosome 8"/>
</dbReference>
<evidence type="ECO:0000259" key="3">
    <source>
        <dbReference type="Pfam" id="PF25781"/>
    </source>
</evidence>
<proteinExistence type="predicted"/>